<comment type="caution">
    <text evidence="2">The sequence shown here is derived from an EMBL/GenBank/DDBJ whole genome shotgun (WGS) entry which is preliminary data.</text>
</comment>
<evidence type="ECO:0000313" key="2">
    <source>
        <dbReference type="EMBL" id="GAD17788.1"/>
    </source>
</evidence>
<keyword evidence="3" id="KW-1185">Reference proteome</keyword>
<evidence type="ECO:0000256" key="1">
    <source>
        <dbReference type="SAM" id="Phobius"/>
    </source>
</evidence>
<name>T1DUH7_9HELI</name>
<organism evidence="2 3">
    <name type="scientific">Helicobacter fennelliae MRY12-0050</name>
    <dbReference type="NCBI Taxonomy" id="1325130"/>
    <lineage>
        <taxon>Bacteria</taxon>
        <taxon>Pseudomonadati</taxon>
        <taxon>Campylobacterota</taxon>
        <taxon>Epsilonproteobacteria</taxon>
        <taxon>Campylobacterales</taxon>
        <taxon>Helicobacteraceae</taxon>
        <taxon>Helicobacter</taxon>
    </lineage>
</organism>
<keyword evidence="1" id="KW-0812">Transmembrane</keyword>
<feature type="transmembrane region" description="Helical" evidence="1">
    <location>
        <begin position="18"/>
        <end position="36"/>
    </location>
</feature>
<proteinExistence type="predicted"/>
<keyword evidence="1" id="KW-0472">Membrane</keyword>
<reference evidence="2 3" key="1">
    <citation type="journal article" date="2013" name="Genome Announc.">
        <title>Draft Genome Sequence of Helicobacter fennelliae Strain MRY12-0050, Isolated from a Bacteremia Patient.</title>
        <authorList>
            <person name="Rimbara E."/>
            <person name="Matsui M."/>
            <person name="Mori S."/>
            <person name="Suzuki S."/>
            <person name="Suzuki M."/>
            <person name="Kim H."/>
            <person name="Sekizuka T."/>
            <person name="Kuroda M."/>
            <person name="Shibayama K."/>
        </authorList>
    </citation>
    <scope>NUCLEOTIDE SEQUENCE [LARGE SCALE GENOMIC DNA]</scope>
    <source>
        <strain evidence="2 3">MRY12-0050</strain>
    </source>
</reference>
<sequence>MRGIDSARFKILRLDSGIILRCFTLNSLFVFMIACLF</sequence>
<keyword evidence="1" id="KW-1133">Transmembrane helix</keyword>
<dbReference type="PROSITE" id="PS51257">
    <property type="entry name" value="PROKAR_LIPOPROTEIN"/>
    <property type="match status" value="1"/>
</dbReference>
<accession>T1DUH7</accession>
<dbReference type="Proteomes" id="UP000018143">
    <property type="component" value="Unassembled WGS sequence"/>
</dbReference>
<evidence type="ECO:0000313" key="3">
    <source>
        <dbReference type="Proteomes" id="UP000018143"/>
    </source>
</evidence>
<dbReference type="AlphaFoldDB" id="T1DUH7"/>
<dbReference type="EMBL" id="BASD01000001">
    <property type="protein sequence ID" value="GAD17788.1"/>
    <property type="molecule type" value="Genomic_DNA"/>
</dbReference>
<protein>
    <submittedName>
        <fullName evidence="2">Uncharacterized protein</fullName>
    </submittedName>
</protein>
<gene>
    <name evidence="2" type="ORF">HFN_0603</name>
</gene>
<dbReference type="STRING" id="1325130.HFN_0603"/>